<proteinExistence type="predicted"/>
<evidence type="ECO:0008006" key="3">
    <source>
        <dbReference type="Google" id="ProtNLM"/>
    </source>
</evidence>
<comment type="caution">
    <text evidence="1">The sequence shown here is derived from an EMBL/GenBank/DDBJ whole genome shotgun (WGS) entry which is preliminary data.</text>
</comment>
<keyword evidence="2" id="KW-1185">Reference proteome</keyword>
<protein>
    <recommendedName>
        <fullName evidence="3">Bacteriophage protein</fullName>
    </recommendedName>
</protein>
<dbReference type="RefSeq" id="WP_038154924.1">
    <property type="nucleotide sequence ID" value="NZ_JMTB01000044.1"/>
</dbReference>
<gene>
    <name evidence="1" type="ORF">GTGU_01239</name>
</gene>
<dbReference type="OrthoDB" id="6629735at2"/>
<evidence type="ECO:0000313" key="2">
    <source>
        <dbReference type="Proteomes" id="UP000028630"/>
    </source>
</evidence>
<accession>A0A085AFQ2</accession>
<name>A0A085AFQ2_9ENTR</name>
<dbReference type="AlphaFoldDB" id="A0A085AFQ2"/>
<reference evidence="2" key="1">
    <citation type="submission" date="2014-05" db="EMBL/GenBank/DDBJ databases">
        <title>ATOL: Assembling a taxonomically balanced genome-scale reconstruction of the evolutionary history of the Enterobacteriaceae.</title>
        <authorList>
            <person name="Plunkett G. III"/>
            <person name="Neeno-Eckwall E.C."/>
            <person name="Glasner J.D."/>
            <person name="Perna N.T."/>
        </authorList>
    </citation>
    <scope>NUCLEOTIDE SEQUENCE [LARGE SCALE GENOMIC DNA]</scope>
    <source>
        <strain evidence="2">ATCC 49490</strain>
    </source>
</reference>
<organism evidence="1 2">
    <name type="scientific">Trabulsiella guamensis ATCC 49490</name>
    <dbReference type="NCBI Taxonomy" id="1005994"/>
    <lineage>
        <taxon>Bacteria</taxon>
        <taxon>Pseudomonadati</taxon>
        <taxon>Pseudomonadota</taxon>
        <taxon>Gammaproteobacteria</taxon>
        <taxon>Enterobacterales</taxon>
        <taxon>Enterobacteriaceae</taxon>
        <taxon>Trabulsiella</taxon>
    </lineage>
</organism>
<dbReference type="EMBL" id="JMTB01000044">
    <property type="protein sequence ID" value="KFC09047.1"/>
    <property type="molecule type" value="Genomic_DNA"/>
</dbReference>
<evidence type="ECO:0000313" key="1">
    <source>
        <dbReference type="EMBL" id="KFC09047.1"/>
    </source>
</evidence>
<dbReference type="Proteomes" id="UP000028630">
    <property type="component" value="Unassembled WGS sequence"/>
</dbReference>
<dbReference type="eggNOG" id="ENOG5033NRQ">
    <property type="taxonomic scope" value="Bacteria"/>
</dbReference>
<sequence length="81" mass="9728">MRNRIVECASRAGRDFAEFMKGKQDMMQAIRSAEEFTEQLRLAGCTHHHFVNLMLMKSIMKVFDDICREEKHTRCRRRKHE</sequence>